<dbReference type="CDD" id="cd02776">
    <property type="entry name" value="MopB_CT_Nitrate-R-NarG-like"/>
    <property type="match status" value="1"/>
</dbReference>
<reference evidence="18 19" key="1">
    <citation type="submission" date="2017-05" db="EMBL/GenBank/DDBJ databases">
        <title>The genome sequence of Geobacillus thermocatenulatus DSM 730.</title>
        <authorList>
            <person name="Ramaloko W.T."/>
            <person name="Koen N."/>
            <person name="Polliack S."/>
            <person name="Aliyu H."/>
            <person name="Lebre P."/>
            <person name="Mohr T."/>
            <person name="Oswald F."/>
            <person name="Zwick M."/>
            <person name="Neumann A."/>
            <person name="Syldatk C."/>
            <person name="Cowan D."/>
            <person name="De Maayer P."/>
        </authorList>
    </citation>
    <scope>NUCLEOTIDE SEQUENCE [LARGE SCALE GENOMIC DNA]</scope>
    <source>
        <strain evidence="18 19">BGSC 93A1</strain>
    </source>
</reference>
<dbReference type="SMART" id="SM00926">
    <property type="entry name" value="Molybdop_Fe4S4"/>
    <property type="match status" value="1"/>
</dbReference>
<evidence type="ECO:0000256" key="11">
    <source>
        <dbReference type="ARBA" id="ARBA00022982"/>
    </source>
</evidence>
<dbReference type="EMBL" id="NEWK01000002">
    <property type="protein sequence ID" value="OXB85802.1"/>
    <property type="molecule type" value="Genomic_DNA"/>
</dbReference>
<dbReference type="EC" id="1.7.5.1" evidence="5"/>
<dbReference type="SUPFAM" id="SSF53706">
    <property type="entry name" value="Formate dehydrogenase/DMSO reductase, domains 1-3"/>
    <property type="match status" value="1"/>
</dbReference>
<dbReference type="Gene3D" id="3.40.50.12440">
    <property type="match status" value="1"/>
</dbReference>
<dbReference type="KEGG" id="gtm:GT3921_10370"/>
<name>A0A226Q2B3_9BACL</name>
<evidence type="ECO:0000256" key="14">
    <source>
        <dbReference type="ARBA" id="ARBA00023014"/>
    </source>
</evidence>
<dbReference type="GO" id="GO:0009325">
    <property type="term" value="C:nitrate reductase complex"/>
    <property type="evidence" value="ECO:0007669"/>
    <property type="project" value="InterPro"/>
</dbReference>
<evidence type="ECO:0000256" key="10">
    <source>
        <dbReference type="ARBA" id="ARBA00022723"/>
    </source>
</evidence>
<keyword evidence="10" id="KW-0479">Metal-binding</keyword>
<dbReference type="PROSITE" id="PS00551">
    <property type="entry name" value="MOLYBDOPTERIN_PROK_1"/>
    <property type="match status" value="1"/>
</dbReference>
<dbReference type="AlphaFoldDB" id="A0A226Q2B3"/>
<dbReference type="InterPro" id="IPR009010">
    <property type="entry name" value="Asp_de-COase-like_dom_sf"/>
</dbReference>
<evidence type="ECO:0000256" key="17">
    <source>
        <dbReference type="ARBA" id="ARBA00048294"/>
    </source>
</evidence>
<dbReference type="GO" id="GO:0160182">
    <property type="term" value="F:nitrate reductase (quinone) activity"/>
    <property type="evidence" value="ECO:0007669"/>
    <property type="project" value="UniProtKB-EC"/>
</dbReference>
<keyword evidence="12" id="KW-0560">Oxidoreductase</keyword>
<dbReference type="Gene3D" id="4.10.1200.10">
    <property type="entry name" value="nitrate reductase tail"/>
    <property type="match status" value="1"/>
</dbReference>
<evidence type="ECO:0000256" key="16">
    <source>
        <dbReference type="ARBA" id="ARBA00023136"/>
    </source>
</evidence>
<evidence type="ECO:0000256" key="15">
    <source>
        <dbReference type="ARBA" id="ARBA00023063"/>
    </source>
</evidence>
<dbReference type="InterPro" id="IPR028189">
    <property type="entry name" value="Nitr_red_alph_N"/>
</dbReference>
<dbReference type="CDD" id="cd02750">
    <property type="entry name" value="MopB_Nitrate-R-NarG-like"/>
    <property type="match status" value="1"/>
</dbReference>
<keyword evidence="19" id="KW-1185">Reference proteome</keyword>
<evidence type="ECO:0000256" key="7">
    <source>
        <dbReference type="ARBA" id="ARBA00022475"/>
    </source>
</evidence>
<proteinExistence type="inferred from homology"/>
<evidence type="ECO:0000256" key="3">
    <source>
        <dbReference type="ARBA" id="ARBA00004202"/>
    </source>
</evidence>
<dbReference type="Proteomes" id="UP000198378">
    <property type="component" value="Unassembled WGS sequence"/>
</dbReference>
<keyword evidence="14" id="KW-0411">Iron-sulfur</keyword>
<dbReference type="InterPro" id="IPR006656">
    <property type="entry name" value="Mopterin_OxRdtase"/>
</dbReference>
<dbReference type="PROSITE" id="PS00932">
    <property type="entry name" value="MOLYBDOPTERIN_PROK_3"/>
    <property type="match status" value="1"/>
</dbReference>
<dbReference type="InterPro" id="IPR006657">
    <property type="entry name" value="MoPterin_dinucl-bd_dom"/>
</dbReference>
<dbReference type="InterPro" id="IPR006468">
    <property type="entry name" value="NarG"/>
</dbReference>
<dbReference type="PANTHER" id="PTHR43105">
    <property type="entry name" value="RESPIRATORY NITRATE REDUCTASE"/>
    <property type="match status" value="1"/>
</dbReference>
<evidence type="ECO:0000256" key="9">
    <source>
        <dbReference type="ARBA" id="ARBA00022505"/>
    </source>
</evidence>
<dbReference type="GO" id="GO:0043546">
    <property type="term" value="F:molybdopterin cofactor binding"/>
    <property type="evidence" value="ECO:0007669"/>
    <property type="project" value="InterPro"/>
</dbReference>
<evidence type="ECO:0000313" key="18">
    <source>
        <dbReference type="EMBL" id="OXB85802.1"/>
    </source>
</evidence>
<dbReference type="GO" id="GO:0005886">
    <property type="term" value="C:plasma membrane"/>
    <property type="evidence" value="ECO:0007669"/>
    <property type="project" value="UniProtKB-SubCell"/>
</dbReference>
<dbReference type="PROSITE" id="PS51669">
    <property type="entry name" value="4FE4S_MOW_BIS_MGD"/>
    <property type="match status" value="1"/>
</dbReference>
<dbReference type="InterPro" id="IPR006963">
    <property type="entry name" value="Mopterin_OxRdtase_4Fe-4S_dom"/>
</dbReference>
<keyword evidence="16" id="KW-0472">Membrane</keyword>
<dbReference type="InterPro" id="IPR050123">
    <property type="entry name" value="Prok_molybdopt-oxidoreductase"/>
</dbReference>
<organism evidence="18 19">
    <name type="scientific">Geobacillus thermocatenulatus</name>
    <dbReference type="NCBI Taxonomy" id="33938"/>
    <lineage>
        <taxon>Bacteria</taxon>
        <taxon>Bacillati</taxon>
        <taxon>Bacillota</taxon>
        <taxon>Bacilli</taxon>
        <taxon>Bacillales</taxon>
        <taxon>Anoxybacillaceae</taxon>
        <taxon>Geobacillus</taxon>
        <taxon>Geobacillus thermoleovorans group</taxon>
    </lineage>
</organism>
<keyword evidence="8" id="KW-0004">4Fe-4S</keyword>
<evidence type="ECO:0000313" key="19">
    <source>
        <dbReference type="Proteomes" id="UP000198378"/>
    </source>
</evidence>
<dbReference type="PANTHER" id="PTHR43105:SF2">
    <property type="entry name" value="RESPIRATORY NITRATE REDUCTASE 2 ALPHA CHAIN"/>
    <property type="match status" value="1"/>
</dbReference>
<dbReference type="GO" id="GO:0046872">
    <property type="term" value="F:metal ion binding"/>
    <property type="evidence" value="ECO:0007669"/>
    <property type="project" value="UniProtKB-KW"/>
</dbReference>
<comment type="caution">
    <text evidence="18">The sequence shown here is derived from an EMBL/GenBank/DDBJ whole genome shotgun (WGS) entry which is preliminary data.</text>
</comment>
<dbReference type="NCBIfam" id="TIGR01580">
    <property type="entry name" value="narG"/>
    <property type="match status" value="1"/>
</dbReference>
<dbReference type="InterPro" id="IPR037943">
    <property type="entry name" value="MopB_CT_Nitrate-R-NarG-like"/>
</dbReference>
<dbReference type="Pfam" id="PF14710">
    <property type="entry name" value="Nitr_red_alph_N"/>
    <property type="match status" value="1"/>
</dbReference>
<dbReference type="GO" id="GO:0042128">
    <property type="term" value="P:nitrate assimilation"/>
    <property type="evidence" value="ECO:0007669"/>
    <property type="project" value="UniProtKB-KW"/>
</dbReference>
<comment type="cofactor">
    <cofactor evidence="1">
        <name>Mo-bis(molybdopterin guanine dinucleotide)</name>
        <dbReference type="ChEBI" id="CHEBI:60539"/>
    </cofactor>
</comment>
<evidence type="ECO:0000256" key="12">
    <source>
        <dbReference type="ARBA" id="ARBA00023002"/>
    </source>
</evidence>
<evidence type="ECO:0000256" key="5">
    <source>
        <dbReference type="ARBA" id="ARBA00012500"/>
    </source>
</evidence>
<protein>
    <recommendedName>
        <fullName evidence="5">nitrate reductase (quinone)</fullName>
        <ecNumber evidence="5">1.7.5.1</ecNumber>
    </recommendedName>
</protein>
<keyword evidence="9" id="KW-0500">Molybdenum</keyword>
<comment type="similarity">
    <text evidence="4">Belongs to the prokaryotic molybdopterin-containing oxidoreductase family.</text>
</comment>
<accession>A0A226Q2B3</accession>
<dbReference type="InterPro" id="IPR006655">
    <property type="entry name" value="Mopterin_OxRdtase_prok_CS"/>
</dbReference>
<evidence type="ECO:0000256" key="6">
    <source>
        <dbReference type="ARBA" id="ARBA00022448"/>
    </source>
</evidence>
<dbReference type="Pfam" id="PF00384">
    <property type="entry name" value="Molybdopterin"/>
    <property type="match status" value="1"/>
</dbReference>
<evidence type="ECO:0000256" key="1">
    <source>
        <dbReference type="ARBA" id="ARBA00001942"/>
    </source>
</evidence>
<dbReference type="PROSITE" id="PS00490">
    <property type="entry name" value="MOLYBDOPTERIN_PROK_2"/>
    <property type="match status" value="1"/>
</dbReference>
<comment type="catalytic activity">
    <reaction evidence="17">
        <text>nitrate + a quinol = a quinone + nitrite + H2O</text>
        <dbReference type="Rhea" id="RHEA:56144"/>
        <dbReference type="ChEBI" id="CHEBI:15377"/>
        <dbReference type="ChEBI" id="CHEBI:16301"/>
        <dbReference type="ChEBI" id="CHEBI:17632"/>
        <dbReference type="ChEBI" id="CHEBI:24646"/>
        <dbReference type="ChEBI" id="CHEBI:132124"/>
        <dbReference type="EC" id="1.7.5.1"/>
    </reaction>
</comment>
<keyword evidence="11" id="KW-0249">Electron transport</keyword>
<keyword evidence="15" id="KW-0534">Nitrate assimilation</keyword>
<keyword evidence="7" id="KW-1003">Cell membrane</keyword>
<evidence type="ECO:0000256" key="2">
    <source>
        <dbReference type="ARBA" id="ARBA00001966"/>
    </source>
</evidence>
<evidence type="ECO:0000256" key="8">
    <source>
        <dbReference type="ARBA" id="ARBA00022485"/>
    </source>
</evidence>
<dbReference type="GO" id="GO:0051539">
    <property type="term" value="F:4 iron, 4 sulfur cluster binding"/>
    <property type="evidence" value="ECO:0007669"/>
    <property type="project" value="UniProtKB-KW"/>
</dbReference>
<evidence type="ECO:0000256" key="13">
    <source>
        <dbReference type="ARBA" id="ARBA00023004"/>
    </source>
</evidence>
<comment type="cofactor">
    <cofactor evidence="2">
        <name>[4Fe-4S] cluster</name>
        <dbReference type="ChEBI" id="CHEBI:49883"/>
    </cofactor>
</comment>
<evidence type="ECO:0000256" key="4">
    <source>
        <dbReference type="ARBA" id="ARBA00010312"/>
    </source>
</evidence>
<dbReference type="InterPro" id="IPR027467">
    <property type="entry name" value="MopterinOxRdtase_cofactor_BS"/>
</dbReference>
<comment type="subcellular location">
    <subcellularLocation>
        <location evidence="3">Cell membrane</location>
        <topology evidence="3">Peripheral membrane protein</topology>
    </subcellularLocation>
</comment>
<keyword evidence="13" id="KW-0408">Iron</keyword>
<gene>
    <name evidence="18" type="ORF">B9L19_09285</name>
</gene>
<dbReference type="SUPFAM" id="SSF50692">
    <property type="entry name" value="ADC-like"/>
    <property type="match status" value="1"/>
</dbReference>
<dbReference type="InterPro" id="IPR044906">
    <property type="entry name" value="Nitr_red_alph_N_sf"/>
</dbReference>
<keyword evidence="6" id="KW-0813">Transport</keyword>
<sequence>MKRKRPPLANRFQYIRPIERQADGHSETTYGDRAWEDAYRRRWQHDKVVRSTHGVNCTGSCSWNIYVKNGIVAWEGQQLDYPSTGPDMPDFEPRGCPRGASFSWYMYSPLRVKYPYVRGILLDMWREALAAHPNNPLEAWKSIVEDREKAKRYKQARGKGGFVRVSWDEALTLVAASLLYTVVKYGPDRNVGFSPIPAMSMVSHAAGSRFMQLMGGPMLSFYDWYADLPPASPQIWGDQTDVPESSDWYNAGYIITWGSNIPLTRTPDAHFLAEVRYRGTKVVSISPDYAESTKFADDWLSVKQGTDGALAMAMGHVILNEYYVKRTVPHFEQYAKTYTDFPFVVTLKQDGGTWTPGRFLLAKDLGKPTGNAEWKPVVYDENTDSFAVPNGTIGARWEDKGKWNLRLVDEETGQPIEPRLSFLGSEDEVISIKLPYFTAEGGKTIERAVPAKKVHTEAGDVYVTTVYDLILANYGIDRGIGGVVARSYDDNVPFTPAWQEAITGVKRELVIKIAREFADNAIDTNGRSMVIVGAGINHWYNSDTIYRAVLNLVLFVGAQGVNGGGWAHYVGQEKLRPVEGWQTIAMARDWIGPAKLQNGTSFFYFATDQWRYEERPVDELVSPLAKKVRYLHPGDYNVLAARLGWLPSYPTFNKNGIELYNEAVRHGARTPEEIGAYVAKQLKEKKLQFAIEDPDNEANFPRNLIVWRANLISSSGKGHEYFLKHLLGTTNGLLNDDRDSLRPEEIRWRDEAPEGKLDLLVNLDFRMAGTALYSDVVLPAATWYEKHDLSSTDMHPFVHPFNPAVPPLWEARSDWDIFKSLAKAVSDVAKQAGLKPMKEVVATPLLHDTAQELAQPFGEVKDWSKGETEPIPGKTMPNIHVIERDYTLIYDQMTALGPNVARQPIGAKGIAWSAKDEYEQLKHRLGTVRRASIADGCPDIGEAKKAAEAILTLSSTTNGKMAVKAWEALEKKTDLELADLAKEREEECFTFEQITAQPKTVITSPAFSGSEKGGRRYSPFTTNVERLIPWRTLTGRQSFYIDHELMHEFGETMATFKPVLPHRPFSNKRPTEKGKEVVLNYLTPHNKWSIHSMYFDSLPMLTLFRGGPTVWMNKDDAAEAGISDNDWIECFNENGVVVARAVVSHRLPRGMAFMHHAQDRHINVPGTKLTNNRGGTHNSPTRIHVKPTHMIGGYAQLSYGFNYYGPTGNQRDLYVVIRKLEEVDWLEDESASRHGHEFGQMHRLPHVQRHMQKHMDEPPRC</sequence>
<dbReference type="FunFam" id="3.40.50.12440:FF:000001">
    <property type="entry name" value="Nitrate reductase subunit alpha"/>
    <property type="match status" value="1"/>
</dbReference>
<dbReference type="Pfam" id="PF01568">
    <property type="entry name" value="Molydop_binding"/>
    <property type="match status" value="1"/>
</dbReference>